<dbReference type="AlphaFoldDB" id="A0A1T5M544"/>
<sequence length="307" mass="35947">MMRDKTIPLFTVEEHHEAFFVWKHALLHKLIRGRDHALLHVDEHSDMGAPTLNNSIHLLNGNLKRVQQFTHQELTIANFIIPAIYEGLFKKVYWVKQRHNKTNSRAMHLYVRSSNGEGKKLVTGKMSVLEEHGKDPEALGDGAVIFKFYKQHVEQLTTIKDVMLDIDLDYFSCIQNPLKRELRIEITREEYTAFLNTPYHRLRFFDFGRVEARKIGQRYYYYLNSFKEQYDSPLKVSEALIQSRVDDFIQALAVNKIKPLLVTVCRSRYSGYTPVDQWNFIEQSLLRGLHSLYGKMSVQHVGGIYNN</sequence>
<accession>A0A1T5M544</accession>
<evidence type="ECO:0000313" key="2">
    <source>
        <dbReference type="Proteomes" id="UP000190961"/>
    </source>
</evidence>
<dbReference type="PANTHER" id="PTHR13225:SF3">
    <property type="entry name" value="UPF0489 PROTEIN C5ORF22"/>
    <property type="match status" value="1"/>
</dbReference>
<proteinExistence type="predicted"/>
<dbReference type="EMBL" id="FUZU01000003">
    <property type="protein sequence ID" value="SKC83330.1"/>
    <property type="molecule type" value="Genomic_DNA"/>
</dbReference>
<dbReference type="Proteomes" id="UP000190961">
    <property type="component" value="Unassembled WGS sequence"/>
</dbReference>
<dbReference type="OrthoDB" id="2066753at2"/>
<keyword evidence="2" id="KW-1185">Reference proteome</keyword>
<name>A0A1T5M544_9BACT</name>
<evidence type="ECO:0000313" key="1">
    <source>
        <dbReference type="EMBL" id="SKC83330.1"/>
    </source>
</evidence>
<dbReference type="PANTHER" id="PTHR13225">
    <property type="entry name" value="MISEXPRESSION SUPPRESSOR OF RAS 6"/>
    <property type="match status" value="1"/>
</dbReference>
<organism evidence="1 2">
    <name type="scientific">Ohtaekwangia koreensis</name>
    <dbReference type="NCBI Taxonomy" id="688867"/>
    <lineage>
        <taxon>Bacteria</taxon>
        <taxon>Pseudomonadati</taxon>
        <taxon>Bacteroidota</taxon>
        <taxon>Cytophagia</taxon>
        <taxon>Cytophagales</taxon>
        <taxon>Fulvivirgaceae</taxon>
        <taxon>Ohtaekwangia</taxon>
    </lineage>
</organism>
<dbReference type="STRING" id="688867.SAMN05660236_4424"/>
<reference evidence="1 2" key="1">
    <citation type="submission" date="2017-02" db="EMBL/GenBank/DDBJ databases">
        <authorList>
            <person name="Peterson S.W."/>
        </authorList>
    </citation>
    <scope>NUCLEOTIDE SEQUENCE [LARGE SCALE GENOMIC DNA]</scope>
    <source>
        <strain evidence="1 2">DSM 25262</strain>
    </source>
</reference>
<dbReference type="RefSeq" id="WP_159453773.1">
    <property type="nucleotide sequence ID" value="NZ_FUZU01000003.1"/>
</dbReference>
<dbReference type="InterPro" id="IPR024131">
    <property type="entry name" value="UPF0489"/>
</dbReference>
<protein>
    <submittedName>
        <fullName evidence="1">UPF0489 domain-containing protein</fullName>
    </submittedName>
</protein>
<dbReference type="Pfam" id="PF12640">
    <property type="entry name" value="UPF0489"/>
    <property type="match status" value="1"/>
</dbReference>
<gene>
    <name evidence="1" type="ORF">SAMN05660236_4424</name>
</gene>